<keyword evidence="1" id="KW-0732">Signal</keyword>
<proteinExistence type="predicted"/>
<feature type="signal peptide" evidence="1">
    <location>
        <begin position="1"/>
        <end position="15"/>
    </location>
</feature>
<evidence type="ECO:0000313" key="2">
    <source>
        <dbReference type="EMBL" id="CAE0682481.1"/>
    </source>
</evidence>
<name>A0A7S3ZGD4_9EUKA</name>
<dbReference type="AlphaFoldDB" id="A0A7S3ZGD4"/>
<dbReference type="EMBL" id="HBIV01049455">
    <property type="protein sequence ID" value="CAE0682481.1"/>
    <property type="molecule type" value="Transcribed_RNA"/>
</dbReference>
<feature type="chain" id="PRO_5030571643" evidence="1">
    <location>
        <begin position="16"/>
        <end position="660"/>
    </location>
</feature>
<reference evidence="2" key="1">
    <citation type="submission" date="2021-01" db="EMBL/GenBank/DDBJ databases">
        <authorList>
            <person name="Corre E."/>
            <person name="Pelletier E."/>
            <person name="Niang G."/>
            <person name="Scheremetjew M."/>
            <person name="Finn R."/>
            <person name="Kale V."/>
            <person name="Holt S."/>
            <person name="Cochrane G."/>
            <person name="Meng A."/>
            <person name="Brown T."/>
            <person name="Cohen L."/>
        </authorList>
    </citation>
    <scope>NUCLEOTIDE SEQUENCE</scope>
    <source>
        <strain evidence="2">CCCM811</strain>
    </source>
</reference>
<gene>
    <name evidence="2" type="ORF">LGLO00237_LOCUS34269</name>
</gene>
<evidence type="ECO:0000256" key="1">
    <source>
        <dbReference type="SAM" id="SignalP"/>
    </source>
</evidence>
<protein>
    <submittedName>
        <fullName evidence="2">Uncharacterized protein</fullName>
    </submittedName>
</protein>
<sequence length="660" mass="74028">MYLLLLATFLTPSRPNPTSRWQPIQLRPILSPLPVRGRRAVAGDRLLLRPPQTNPRNLDDAKATLGEPTDTFTRAFEVPKDTEWRRHGHRKNTGKPVVDMVVSAVGIEESPEGVVRLVHLLDDVVTTGSHLYKLNITVLTRPKKRSMLKAFFKALSKNKGKSKPGMPEILSRFSDAVPDATLSFRNARRIGKSTVETWDLCGKGMAKMKEGKVTCYSTGAHDNADHGHADYDIQNPRVDTHRIRAFVDARNGATGFGSVFPVLQAIQDGNPMAVGVMNVENRKRTPFLLRRLFPGLYEKTGSCFPVVFALDSRHHYLKMPAMAKSSFLPLALTLDHLMRNETVTLAMVEGKSMSPSIWARVRLARALISIRLLSYFAPRAQLLSSRPPSKPVDYTEEEDVVDRAFKVGKWILTQRFIMRNVVSPAFRLIKRVVPFFKVKSPIRTGFLVRTQVSVEVEENLPGFKSSLEALTRFSLSKMTKPQLVGVMAMAISELLAREVEMQLERMPDDVKLKTYDLIEQGVVAFEAKVLEMAEQGYAMDLFFNNEWSLLSQAMNVSKSQEELQQEITLALFTYVKEIVDGVVDGVEAGVVKAVKDVYYTNEGKQLEPDSGLLKLQQEVSRPFFVAALSSISNVRRSLGLRLEKNASGSNTSQESQKRRP</sequence>
<organism evidence="2">
    <name type="scientific">Lotharella globosa</name>
    <dbReference type="NCBI Taxonomy" id="91324"/>
    <lineage>
        <taxon>Eukaryota</taxon>
        <taxon>Sar</taxon>
        <taxon>Rhizaria</taxon>
        <taxon>Cercozoa</taxon>
        <taxon>Chlorarachniophyceae</taxon>
        <taxon>Lotharella</taxon>
    </lineage>
</organism>
<accession>A0A7S3ZGD4</accession>